<protein>
    <submittedName>
        <fullName evidence="1">Uncharacterized protein</fullName>
    </submittedName>
</protein>
<organism evidence="1 2">
    <name type="scientific">Microscilla marina ATCC 23134</name>
    <dbReference type="NCBI Taxonomy" id="313606"/>
    <lineage>
        <taxon>Bacteria</taxon>
        <taxon>Pseudomonadati</taxon>
        <taxon>Bacteroidota</taxon>
        <taxon>Cytophagia</taxon>
        <taxon>Cytophagales</taxon>
        <taxon>Microscillaceae</taxon>
        <taxon>Microscilla</taxon>
    </lineage>
</organism>
<dbReference type="EMBL" id="AAWS01000028">
    <property type="protein sequence ID" value="EAY26944.1"/>
    <property type="molecule type" value="Genomic_DNA"/>
</dbReference>
<gene>
    <name evidence="1" type="ORF">M23134_03595</name>
</gene>
<reference evidence="1 2" key="1">
    <citation type="submission" date="2007-01" db="EMBL/GenBank/DDBJ databases">
        <authorList>
            <person name="Haygood M."/>
            <person name="Podell S."/>
            <person name="Anderson C."/>
            <person name="Hopkinson B."/>
            <person name="Roe K."/>
            <person name="Barbeau K."/>
            <person name="Gaasterland T."/>
            <person name="Ferriera S."/>
            <person name="Johnson J."/>
            <person name="Kravitz S."/>
            <person name="Beeson K."/>
            <person name="Sutton G."/>
            <person name="Rogers Y.-H."/>
            <person name="Friedman R."/>
            <person name="Frazier M."/>
            <person name="Venter J.C."/>
        </authorList>
    </citation>
    <scope>NUCLEOTIDE SEQUENCE [LARGE SCALE GENOMIC DNA]</scope>
    <source>
        <strain evidence="1 2">ATCC 23134</strain>
    </source>
</reference>
<proteinExistence type="predicted"/>
<comment type="caution">
    <text evidence="1">The sequence shown here is derived from an EMBL/GenBank/DDBJ whole genome shotgun (WGS) entry which is preliminary data.</text>
</comment>
<name>A1ZRN9_MICM2</name>
<evidence type="ECO:0000313" key="2">
    <source>
        <dbReference type="Proteomes" id="UP000004095"/>
    </source>
</evidence>
<accession>A1ZRN9</accession>
<keyword evidence="2" id="KW-1185">Reference proteome</keyword>
<evidence type="ECO:0000313" key="1">
    <source>
        <dbReference type="EMBL" id="EAY26944.1"/>
    </source>
</evidence>
<dbReference type="Proteomes" id="UP000004095">
    <property type="component" value="Unassembled WGS sequence"/>
</dbReference>
<sequence>MGVQAINQELQTEGYRAFAPIDLHVGFTFSLVYRKHLFGLGGYGHRAHNGDNFYLSQYNFGGNYQYLVLKKKSLEFFFTAAAHISILELRAIQPNPAIFPYSLLYTVPVKTSLGVGVDKCTGFKGLFGRSPRLDVRVGLRTGYALPFNNQWSENFNTSRPIDDVPMVNASGYFYLKFVVTSLIPLGS</sequence>
<dbReference type="AlphaFoldDB" id="A1ZRN9"/>